<evidence type="ECO:0000313" key="1">
    <source>
        <dbReference type="EMBL" id="KKQ97963.1"/>
    </source>
</evidence>
<proteinExistence type="predicted"/>
<dbReference type="EMBL" id="LBWA01000006">
    <property type="protein sequence ID" value="KKQ97963.1"/>
    <property type="molecule type" value="Genomic_DNA"/>
</dbReference>
<protein>
    <submittedName>
        <fullName evidence="1">Uncharacterized protein</fullName>
    </submittedName>
</protein>
<reference evidence="1 2" key="1">
    <citation type="journal article" date="2015" name="Nature">
        <title>rRNA introns, odd ribosomes, and small enigmatic genomes across a large radiation of phyla.</title>
        <authorList>
            <person name="Brown C.T."/>
            <person name="Hug L.A."/>
            <person name="Thomas B.C."/>
            <person name="Sharon I."/>
            <person name="Castelle C.J."/>
            <person name="Singh A."/>
            <person name="Wilkins M.J."/>
            <person name="Williams K.H."/>
            <person name="Banfield J.F."/>
        </authorList>
    </citation>
    <scope>NUCLEOTIDE SEQUENCE [LARGE SCALE GENOMIC DNA]</scope>
</reference>
<sequence length="197" mass="22533">MTKNKNKSKFNVFRLGLVLVFLSLVFLTANLLTKVVKNSSSLSKETQKVSESKNVQKQNTDIDLAWEIYMNGKYGFQIETPKLLYKVESQDLGRYLTFIRFEENNFSQEKGVAIGVSKESFEKEIELIKKELEGMGGKLVKEEDLTINGTLAKKFEFQPEKEGEARSFLIINFNNISVSISTVPEQIDRVIESFKLL</sequence>
<accession>A0A0G0M1A5</accession>
<evidence type="ECO:0000313" key="2">
    <source>
        <dbReference type="Proteomes" id="UP000034325"/>
    </source>
</evidence>
<gene>
    <name evidence="1" type="ORF">UT23_C0006G0004</name>
</gene>
<name>A0A0G0M1A5_9BACT</name>
<dbReference type="AlphaFoldDB" id="A0A0G0M1A5"/>
<dbReference type="Proteomes" id="UP000034325">
    <property type="component" value="Unassembled WGS sequence"/>
</dbReference>
<comment type="caution">
    <text evidence="1">The sequence shown here is derived from an EMBL/GenBank/DDBJ whole genome shotgun (WGS) entry which is preliminary data.</text>
</comment>
<organism evidence="1 2">
    <name type="scientific">Candidatus Woesebacteria bacterium GW2011_GWA1_39_12</name>
    <dbReference type="NCBI Taxonomy" id="1618549"/>
    <lineage>
        <taxon>Bacteria</taxon>
        <taxon>Candidatus Woeseibacteriota</taxon>
    </lineage>
</organism>